<organism evidence="1 2">
    <name type="scientific">Saccharopolyspora rectivirgula</name>
    <dbReference type="NCBI Taxonomy" id="28042"/>
    <lineage>
        <taxon>Bacteria</taxon>
        <taxon>Bacillati</taxon>
        <taxon>Actinomycetota</taxon>
        <taxon>Actinomycetes</taxon>
        <taxon>Pseudonocardiales</taxon>
        <taxon>Pseudonocardiaceae</taxon>
        <taxon>Saccharopolyspora</taxon>
    </lineage>
</organism>
<dbReference type="AlphaFoldDB" id="A0A073AX85"/>
<keyword evidence="2" id="KW-1185">Reference proteome</keyword>
<accession>A0A073AX85</accession>
<comment type="caution">
    <text evidence="1">The sequence shown here is derived from an EMBL/GenBank/DDBJ whole genome shotgun (WGS) entry which is preliminary data.</text>
</comment>
<gene>
    <name evidence="1" type="ORF">GU90_15055</name>
</gene>
<proteinExistence type="predicted"/>
<dbReference type="STRING" id="28042.GU90_15055"/>
<dbReference type="OrthoDB" id="5191637at2"/>
<evidence type="ECO:0000313" key="1">
    <source>
        <dbReference type="EMBL" id="KEI43647.1"/>
    </source>
</evidence>
<dbReference type="EMBL" id="JNVU01000037">
    <property type="protein sequence ID" value="KEI43647.1"/>
    <property type="molecule type" value="Genomic_DNA"/>
</dbReference>
<name>A0A073AX85_9PSEU</name>
<protein>
    <submittedName>
        <fullName evidence="1">Uncharacterized protein</fullName>
    </submittedName>
</protein>
<reference evidence="1 2" key="1">
    <citation type="submission" date="2014-06" db="EMBL/GenBank/DDBJ databases">
        <title>Saccharopolyspora rectivirgula DSM-43113 Genome sequencing.</title>
        <authorList>
            <person name="Barrera C."/>
            <person name="Millon L."/>
            <person name="Rognon B."/>
            <person name="Zaugg C."/>
            <person name="Monod M."/>
        </authorList>
    </citation>
    <scope>NUCLEOTIDE SEQUENCE [LARGE SCALE GENOMIC DNA]</scope>
    <source>
        <strain evidence="1 2">DSM 43113</strain>
    </source>
</reference>
<evidence type="ECO:0000313" key="2">
    <source>
        <dbReference type="Proteomes" id="UP000031419"/>
    </source>
</evidence>
<dbReference type="Proteomes" id="UP000031419">
    <property type="component" value="Unassembled WGS sequence"/>
</dbReference>
<sequence>MDMWPTEDPAEQLRWRIPCNSQGTTSQQLTVLVLGDRVALRLPAGDVLVLTPDQATALAGELDNAGRAVQQQARKAESWPSTTRT</sequence>